<dbReference type="Gene3D" id="1.20.1740.10">
    <property type="entry name" value="Amino acid/polyamine transporter I"/>
    <property type="match status" value="1"/>
</dbReference>
<name>A0A378WYP6_9NOCA</name>
<dbReference type="Proteomes" id="UP000255082">
    <property type="component" value="Unassembled WGS sequence"/>
</dbReference>
<evidence type="ECO:0000256" key="6">
    <source>
        <dbReference type="SAM" id="Phobius"/>
    </source>
</evidence>
<dbReference type="Pfam" id="PF13520">
    <property type="entry name" value="AA_permease_2"/>
    <property type="match status" value="1"/>
</dbReference>
<feature type="transmembrane region" description="Helical" evidence="6">
    <location>
        <begin position="115"/>
        <end position="141"/>
    </location>
</feature>
<keyword evidence="3 6" id="KW-0812">Transmembrane</keyword>
<feature type="transmembrane region" description="Helical" evidence="6">
    <location>
        <begin position="73"/>
        <end position="94"/>
    </location>
</feature>
<dbReference type="PIRSF" id="PIRSF006060">
    <property type="entry name" value="AA_transporter"/>
    <property type="match status" value="1"/>
</dbReference>
<gene>
    <name evidence="7" type="primary">steT</name>
    <name evidence="7" type="ORF">NCTC13184_04065</name>
</gene>
<feature type="transmembrane region" description="Helical" evidence="6">
    <location>
        <begin position="350"/>
        <end position="382"/>
    </location>
</feature>
<evidence type="ECO:0000256" key="5">
    <source>
        <dbReference type="ARBA" id="ARBA00023136"/>
    </source>
</evidence>
<dbReference type="EMBL" id="UGRU01000001">
    <property type="protein sequence ID" value="SUA45541.1"/>
    <property type="molecule type" value="Genomic_DNA"/>
</dbReference>
<dbReference type="GO" id="GO:0022857">
    <property type="term" value="F:transmembrane transporter activity"/>
    <property type="evidence" value="ECO:0007669"/>
    <property type="project" value="InterPro"/>
</dbReference>
<evidence type="ECO:0000256" key="4">
    <source>
        <dbReference type="ARBA" id="ARBA00022989"/>
    </source>
</evidence>
<feature type="transmembrane region" description="Helical" evidence="6">
    <location>
        <begin position="45"/>
        <end position="67"/>
    </location>
</feature>
<feature type="transmembrane region" description="Helical" evidence="6">
    <location>
        <begin position="248"/>
        <end position="271"/>
    </location>
</feature>
<feature type="transmembrane region" description="Helical" evidence="6">
    <location>
        <begin position="298"/>
        <end position="318"/>
    </location>
</feature>
<evidence type="ECO:0000256" key="1">
    <source>
        <dbReference type="ARBA" id="ARBA00004651"/>
    </source>
</evidence>
<comment type="subcellular location">
    <subcellularLocation>
        <location evidence="1">Cell membrane</location>
        <topology evidence="1">Multi-pass membrane protein</topology>
    </subcellularLocation>
</comment>
<proteinExistence type="predicted"/>
<dbReference type="PROSITE" id="PS00101">
    <property type="entry name" value="HEXAPEP_TRANSFERASES"/>
    <property type="match status" value="1"/>
</dbReference>
<evidence type="ECO:0000313" key="8">
    <source>
        <dbReference type="Proteomes" id="UP000255082"/>
    </source>
</evidence>
<evidence type="ECO:0000256" key="2">
    <source>
        <dbReference type="ARBA" id="ARBA00022475"/>
    </source>
</evidence>
<feature type="transmembrane region" description="Helical" evidence="6">
    <location>
        <begin position="217"/>
        <end position="236"/>
    </location>
</feature>
<organism evidence="7 8">
    <name type="scientific">Nocardia africana</name>
    <dbReference type="NCBI Taxonomy" id="134964"/>
    <lineage>
        <taxon>Bacteria</taxon>
        <taxon>Bacillati</taxon>
        <taxon>Actinomycetota</taxon>
        <taxon>Actinomycetes</taxon>
        <taxon>Mycobacteriales</taxon>
        <taxon>Nocardiaceae</taxon>
        <taxon>Nocardia</taxon>
    </lineage>
</organism>
<evidence type="ECO:0000313" key="7">
    <source>
        <dbReference type="EMBL" id="SUA45541.1"/>
    </source>
</evidence>
<accession>A0A378WYP6</accession>
<dbReference type="PANTHER" id="PTHR42770">
    <property type="entry name" value="AMINO ACID TRANSPORTER-RELATED"/>
    <property type="match status" value="1"/>
</dbReference>
<feature type="transmembrane region" description="Helical" evidence="6">
    <location>
        <begin position="147"/>
        <end position="164"/>
    </location>
</feature>
<keyword evidence="5 6" id="KW-0472">Membrane</keyword>
<dbReference type="AlphaFoldDB" id="A0A378WYP6"/>
<dbReference type="GO" id="GO:0016740">
    <property type="term" value="F:transferase activity"/>
    <property type="evidence" value="ECO:0007669"/>
    <property type="project" value="InterPro"/>
</dbReference>
<feature type="transmembrane region" description="Helical" evidence="6">
    <location>
        <begin position="176"/>
        <end position="197"/>
    </location>
</feature>
<dbReference type="InterPro" id="IPR050367">
    <property type="entry name" value="APC_superfamily"/>
</dbReference>
<dbReference type="GO" id="GO:0005886">
    <property type="term" value="C:plasma membrane"/>
    <property type="evidence" value="ECO:0007669"/>
    <property type="project" value="UniProtKB-SubCell"/>
</dbReference>
<keyword evidence="4 6" id="KW-1133">Transmembrane helix</keyword>
<reference evidence="7 8" key="1">
    <citation type="submission" date="2018-06" db="EMBL/GenBank/DDBJ databases">
        <authorList>
            <consortium name="Pathogen Informatics"/>
            <person name="Doyle S."/>
        </authorList>
    </citation>
    <scope>NUCLEOTIDE SEQUENCE [LARGE SCALE GENOMIC DNA]</scope>
    <source>
        <strain evidence="7 8">NCTC13184</strain>
    </source>
</reference>
<dbReference type="PANTHER" id="PTHR42770:SF7">
    <property type="entry name" value="MEMBRANE PROTEIN"/>
    <property type="match status" value="1"/>
</dbReference>
<protein>
    <submittedName>
        <fullName evidence="7">Serine/threonine exchanger SteT</fullName>
    </submittedName>
</protein>
<sequence length="443" mass="44508">MTEASVRWPLPGTKDSSSAGATRYLRGMNLEAPADLSRRLGLGDAVVIGLGSMIGAGIFAALGPAAAAAGSGLLIGLAVAAVVAYCNATSSARLAARYPASGGTYVYGRERLGEFWGYLAGWGFVVGKTASCAAMALTAGAYAWPDHAHAVAVAAVVALTAVNYRGVQKSALLTRIVVALVLAVLAAVVVAACAGSAADAGRLAIGSDTSVRGILQAAGLLFFAFAGYARIATLGAEVRDPARIIPRAIPLALGVTLVVYAVVAVAALLVLGPHELASATAPLADTVRVAGRPELVPVVRAGAAVAALGSLLALILGVSRTTFAMARDGHLPQRLAAVHPRFAVPHRAELVIGAVVAVIAATADIRGAIGFSSFAVLGYYAVANASAWTLTPAEGRPPRVVPVVGAAGCAVLACTLPLTSVVSGVVVLVIGAAIYSARRFRAR</sequence>
<dbReference type="InterPro" id="IPR018357">
    <property type="entry name" value="Hexapep_transf_CS"/>
</dbReference>
<dbReference type="InterPro" id="IPR002293">
    <property type="entry name" value="AA/rel_permease1"/>
</dbReference>
<evidence type="ECO:0000256" key="3">
    <source>
        <dbReference type="ARBA" id="ARBA00022692"/>
    </source>
</evidence>
<feature type="transmembrane region" description="Helical" evidence="6">
    <location>
        <begin position="402"/>
        <end position="435"/>
    </location>
</feature>
<keyword evidence="2" id="KW-1003">Cell membrane</keyword>